<sequence length="215" mass="23549">MDRLRAEVVEDPPEGISLLVRPAADVASTGVARLACGADIVAYMAALRDGDACLPADTLSYPHGEIRLPPLPPPVLSFELFVETDPLFMVLAAPEAAAEPASATRASLSWQRRATPRNRRQLKLSGLLYQRRRHSHRRRGSGGGSSRGRYRKRRMRGNCVGGESGGSGCRGGGGGAATTHLVLRPRRCCRMRHARGWFHRLRRRSQSITICLYLA</sequence>
<evidence type="ECO:0000313" key="5">
    <source>
        <dbReference type="Proteomes" id="UP000747110"/>
    </source>
</evidence>
<gene>
    <name evidence="2" type="ORF">Vretifemale_20219</name>
    <name evidence="3" type="ORF">Vretimale_11711</name>
</gene>
<evidence type="ECO:0000313" key="4">
    <source>
        <dbReference type="Proteomes" id="UP000722791"/>
    </source>
</evidence>
<evidence type="ECO:0000313" key="2">
    <source>
        <dbReference type="EMBL" id="GIL92787.1"/>
    </source>
</evidence>
<dbReference type="AlphaFoldDB" id="A0A8J4LR75"/>
<dbReference type="EMBL" id="BNCQ01000024">
    <property type="protein sequence ID" value="GIM07632.1"/>
    <property type="molecule type" value="Genomic_DNA"/>
</dbReference>
<dbReference type="Proteomes" id="UP000747110">
    <property type="component" value="Unassembled WGS sequence"/>
</dbReference>
<organism evidence="3 4">
    <name type="scientific">Volvox reticuliferus</name>
    <dbReference type="NCBI Taxonomy" id="1737510"/>
    <lineage>
        <taxon>Eukaryota</taxon>
        <taxon>Viridiplantae</taxon>
        <taxon>Chlorophyta</taxon>
        <taxon>core chlorophytes</taxon>
        <taxon>Chlorophyceae</taxon>
        <taxon>CS clade</taxon>
        <taxon>Chlamydomonadales</taxon>
        <taxon>Volvocaceae</taxon>
        <taxon>Volvox</taxon>
    </lineage>
</organism>
<protein>
    <submittedName>
        <fullName evidence="3">Uncharacterized protein</fullName>
    </submittedName>
</protein>
<proteinExistence type="predicted"/>
<accession>A0A8J4LR75</accession>
<name>A0A8J4LR75_9CHLO</name>
<evidence type="ECO:0000313" key="3">
    <source>
        <dbReference type="EMBL" id="GIM07632.1"/>
    </source>
</evidence>
<feature type="region of interest" description="Disordered" evidence="1">
    <location>
        <begin position="131"/>
        <end position="174"/>
    </location>
</feature>
<dbReference type="EMBL" id="BNCP01000082">
    <property type="protein sequence ID" value="GIL92787.1"/>
    <property type="molecule type" value="Genomic_DNA"/>
</dbReference>
<feature type="compositionally biased region" description="Basic residues" evidence="1">
    <location>
        <begin position="131"/>
        <end position="140"/>
    </location>
</feature>
<keyword evidence="5" id="KW-1185">Reference proteome</keyword>
<feature type="compositionally biased region" description="Gly residues" evidence="1">
    <location>
        <begin position="159"/>
        <end position="174"/>
    </location>
</feature>
<comment type="caution">
    <text evidence="3">The sequence shown here is derived from an EMBL/GenBank/DDBJ whole genome shotgun (WGS) entry which is preliminary data.</text>
</comment>
<reference evidence="3" key="1">
    <citation type="journal article" date="2021" name="Proc. Natl. Acad. Sci. U.S.A.">
        <title>Three genomes in the algal genus Volvox reveal the fate of a haploid sex-determining region after a transition to homothallism.</title>
        <authorList>
            <person name="Yamamoto K."/>
            <person name="Hamaji T."/>
            <person name="Kawai-Toyooka H."/>
            <person name="Matsuzaki R."/>
            <person name="Takahashi F."/>
            <person name="Nishimura Y."/>
            <person name="Kawachi M."/>
            <person name="Noguchi H."/>
            <person name="Minakuchi Y."/>
            <person name="Umen J.G."/>
            <person name="Toyoda A."/>
            <person name="Nozaki H."/>
        </authorList>
    </citation>
    <scope>NUCLEOTIDE SEQUENCE</scope>
    <source>
        <strain evidence="3">NIES-3785</strain>
        <strain evidence="2">NIES-3786</strain>
    </source>
</reference>
<evidence type="ECO:0000256" key="1">
    <source>
        <dbReference type="SAM" id="MobiDB-lite"/>
    </source>
</evidence>
<dbReference type="Proteomes" id="UP000722791">
    <property type="component" value="Unassembled WGS sequence"/>
</dbReference>